<reference evidence="1" key="1">
    <citation type="submission" date="2020-11" db="EMBL/GenBank/DDBJ databases">
        <authorList>
            <person name="Tran Van P."/>
        </authorList>
    </citation>
    <scope>NUCLEOTIDE SEQUENCE</scope>
</reference>
<dbReference type="OrthoDB" id="419711at2759"/>
<name>A0A7R8WEN9_9CRUS</name>
<organism evidence="1">
    <name type="scientific">Cyprideis torosa</name>
    <dbReference type="NCBI Taxonomy" id="163714"/>
    <lineage>
        <taxon>Eukaryota</taxon>
        <taxon>Metazoa</taxon>
        <taxon>Ecdysozoa</taxon>
        <taxon>Arthropoda</taxon>
        <taxon>Crustacea</taxon>
        <taxon>Oligostraca</taxon>
        <taxon>Ostracoda</taxon>
        <taxon>Podocopa</taxon>
        <taxon>Podocopida</taxon>
        <taxon>Cytherocopina</taxon>
        <taxon>Cytheroidea</taxon>
        <taxon>Cytherideidae</taxon>
        <taxon>Cyprideis</taxon>
    </lineage>
</organism>
<dbReference type="EMBL" id="OB662565">
    <property type="protein sequence ID" value="CAD7230251.1"/>
    <property type="molecule type" value="Genomic_DNA"/>
</dbReference>
<evidence type="ECO:0000313" key="1">
    <source>
        <dbReference type="EMBL" id="CAD7230251.1"/>
    </source>
</evidence>
<gene>
    <name evidence="1" type="ORF">CTOB1V02_LOCUS8113</name>
</gene>
<protein>
    <submittedName>
        <fullName evidence="1">Uncharacterized protein</fullName>
    </submittedName>
</protein>
<accession>A0A7R8WEN9</accession>
<sequence>MVIFPIVAVFLQLASTSVVEKVNPGDGHPQDARMQHEDMLPESHSTQKHSTYLCDIEGRDMCLTAGADPLFCRDTFCCNNQDDMCVKECLNEGVGVKGCFHECCLDPTAPEEVVSFICDSECEHNCDRDPATSSVQCRDHCCCSGHCIEECLDGNNPEELTPLNKLTSGPADLDFLSEGFIVRVLGENATVNGAVATLGHVPWLIPGMSTVLPHQPPMGTRLKNRELPSFSALPMPPTALCGAEAYKFCEDAFPNMVFHITVQSSASIRFSLRNQAQLKSEDASGHPPYFFYSPSIHAHGPRAIGRKERIKERIAVFDGPIAGVSEEGDEDEESASDEYEFMPNMYKLLWIISNTCYPATLVAGLVFISFLDQSKSEDPMDRFNTFNIHGINILFVLVIVCVEGKPLRFQHFYCVILYGVGYMIFAITFFFVGEVVRKDVGAEKKLRKNDYAPSFVSVARLVDFV</sequence>
<dbReference type="AlphaFoldDB" id="A0A7R8WEN9"/>
<proteinExistence type="predicted"/>